<evidence type="ECO:0000259" key="15">
    <source>
        <dbReference type="PROSITE" id="PS51163"/>
    </source>
</evidence>
<dbReference type="GO" id="GO:0006450">
    <property type="term" value="P:regulation of translational fidelity"/>
    <property type="evidence" value="ECO:0007669"/>
    <property type="project" value="TreeGrafter"/>
</dbReference>
<feature type="binding site" evidence="14">
    <location>
        <position position="153"/>
    </location>
    <ligand>
        <name>L-threonine</name>
        <dbReference type="ChEBI" id="CHEBI:57926"/>
    </ligand>
</feature>
<dbReference type="PROSITE" id="PS51163">
    <property type="entry name" value="YRDC"/>
    <property type="match status" value="1"/>
</dbReference>
<dbReference type="AlphaFoldDB" id="A0A3A6PS93"/>
<evidence type="ECO:0000256" key="12">
    <source>
        <dbReference type="ARBA" id="ARBA00048366"/>
    </source>
</evidence>
<feature type="binding site" evidence="14">
    <location>
        <position position="46"/>
    </location>
    <ligand>
        <name>L-threonine</name>
        <dbReference type="ChEBI" id="CHEBI:57926"/>
    </ligand>
</feature>
<evidence type="ECO:0000256" key="3">
    <source>
        <dbReference type="ARBA" id="ARBA00012584"/>
    </source>
</evidence>
<comment type="catalytic activity">
    <reaction evidence="12 13">
        <text>L-threonine + hydrogencarbonate + ATP = L-threonylcarbamoyladenylate + diphosphate + H2O</text>
        <dbReference type="Rhea" id="RHEA:36407"/>
        <dbReference type="ChEBI" id="CHEBI:15377"/>
        <dbReference type="ChEBI" id="CHEBI:17544"/>
        <dbReference type="ChEBI" id="CHEBI:30616"/>
        <dbReference type="ChEBI" id="CHEBI:33019"/>
        <dbReference type="ChEBI" id="CHEBI:57926"/>
        <dbReference type="ChEBI" id="CHEBI:73682"/>
        <dbReference type="EC" id="2.7.7.87"/>
    </reaction>
</comment>
<evidence type="ECO:0000256" key="13">
    <source>
        <dbReference type="PIRNR" id="PIRNR004930"/>
    </source>
</evidence>
<feature type="binding site" evidence="14">
    <location>
        <position position="163"/>
    </location>
    <ligand>
        <name>ATP</name>
        <dbReference type="ChEBI" id="CHEBI:30616"/>
    </ligand>
</feature>
<dbReference type="InterPro" id="IPR038385">
    <property type="entry name" value="Sua5/YwlC_C"/>
</dbReference>
<evidence type="ECO:0000256" key="11">
    <source>
        <dbReference type="ARBA" id="ARBA00029774"/>
    </source>
</evidence>
<dbReference type="GO" id="GO:0000049">
    <property type="term" value="F:tRNA binding"/>
    <property type="evidence" value="ECO:0007669"/>
    <property type="project" value="TreeGrafter"/>
</dbReference>
<keyword evidence="7 13" id="KW-0819">tRNA processing</keyword>
<dbReference type="EC" id="2.7.7.87" evidence="3 13"/>
<comment type="similarity">
    <text evidence="2 13">Belongs to the SUA5 family.</text>
</comment>
<feature type="binding site" evidence="14">
    <location>
        <position position="249"/>
    </location>
    <ligand>
        <name>ATP</name>
        <dbReference type="ChEBI" id="CHEBI:30616"/>
    </ligand>
</feature>
<comment type="function">
    <text evidence="13">Required for the formation of a threonylcarbamoyl group on adenosine at position 37 (t(6)A37) in tRNAs that read codons beginning with adenine.</text>
</comment>
<keyword evidence="10 13" id="KW-0067">ATP-binding</keyword>
<dbReference type="GO" id="GO:0008033">
    <property type="term" value="P:tRNA processing"/>
    <property type="evidence" value="ECO:0007669"/>
    <property type="project" value="UniProtKB-KW"/>
</dbReference>
<dbReference type="EMBL" id="QXQB01000008">
    <property type="protein sequence ID" value="RJX36874.1"/>
    <property type="molecule type" value="Genomic_DNA"/>
</dbReference>
<evidence type="ECO:0000256" key="8">
    <source>
        <dbReference type="ARBA" id="ARBA00022695"/>
    </source>
</evidence>
<keyword evidence="9 13" id="KW-0547">Nucleotide-binding</keyword>
<keyword evidence="6 13" id="KW-0808">Transferase</keyword>
<feature type="binding site" evidence="14">
    <location>
        <position position="133"/>
    </location>
    <ligand>
        <name>L-threonine</name>
        <dbReference type="ChEBI" id="CHEBI:57926"/>
    </ligand>
</feature>
<proteinExistence type="inferred from homology"/>
<evidence type="ECO:0000256" key="1">
    <source>
        <dbReference type="ARBA" id="ARBA00004496"/>
    </source>
</evidence>
<dbReference type="RefSeq" id="WP_120114269.1">
    <property type="nucleotide sequence ID" value="NZ_QXQB01000008.1"/>
</dbReference>
<dbReference type="Pfam" id="PF03481">
    <property type="entry name" value="Sua5_C"/>
    <property type="match status" value="1"/>
</dbReference>
<feature type="binding site" evidence="14">
    <location>
        <position position="129"/>
    </location>
    <ligand>
        <name>ATP</name>
        <dbReference type="ChEBI" id="CHEBI:30616"/>
    </ligand>
</feature>
<organism evidence="16 17">
    <name type="scientific">Paenibacillus pinisoli</name>
    <dbReference type="NCBI Taxonomy" id="1276110"/>
    <lineage>
        <taxon>Bacteria</taxon>
        <taxon>Bacillati</taxon>
        <taxon>Bacillota</taxon>
        <taxon>Bacilli</taxon>
        <taxon>Bacillales</taxon>
        <taxon>Paenibacillaceae</taxon>
        <taxon>Paenibacillus</taxon>
    </lineage>
</organism>
<gene>
    <name evidence="16" type="ORF">D3P09_25520</name>
</gene>
<dbReference type="InterPro" id="IPR005145">
    <property type="entry name" value="Sua5_C"/>
</dbReference>
<comment type="subcellular location">
    <subcellularLocation>
        <location evidence="1 13">Cytoplasm</location>
    </subcellularLocation>
</comment>
<protein>
    <recommendedName>
        <fullName evidence="4 13">Threonylcarbamoyl-AMP synthase</fullName>
        <shortName evidence="13">TC-AMP synthase</shortName>
        <ecNumber evidence="3 13">2.7.7.87</ecNumber>
    </recommendedName>
    <alternativeName>
        <fullName evidence="11 13">L-threonylcarbamoyladenylate synthase</fullName>
    </alternativeName>
</protein>
<dbReference type="GO" id="GO:0005737">
    <property type="term" value="C:cytoplasm"/>
    <property type="evidence" value="ECO:0007669"/>
    <property type="project" value="UniProtKB-SubCell"/>
</dbReference>
<evidence type="ECO:0000256" key="5">
    <source>
        <dbReference type="ARBA" id="ARBA00022490"/>
    </source>
</evidence>
<dbReference type="Gene3D" id="3.40.50.11030">
    <property type="entry name" value="Threonylcarbamoyl-AMP synthase, C-terminal domain"/>
    <property type="match status" value="1"/>
</dbReference>
<feature type="binding site" evidence="14">
    <location>
        <position position="69"/>
    </location>
    <ligand>
        <name>ATP</name>
        <dbReference type="ChEBI" id="CHEBI:30616"/>
    </ligand>
</feature>
<dbReference type="GO" id="GO:0003725">
    <property type="term" value="F:double-stranded RNA binding"/>
    <property type="evidence" value="ECO:0007669"/>
    <property type="project" value="UniProtKB-UniRule"/>
</dbReference>
<evidence type="ECO:0000256" key="4">
    <source>
        <dbReference type="ARBA" id="ARBA00015492"/>
    </source>
</evidence>
<evidence type="ECO:0000256" key="6">
    <source>
        <dbReference type="ARBA" id="ARBA00022679"/>
    </source>
</evidence>
<evidence type="ECO:0000313" key="16">
    <source>
        <dbReference type="EMBL" id="RJX36874.1"/>
    </source>
</evidence>
<sequence length="362" mass="38085">MALNTKVWIVQDNQPAAAGANEADESLREAADSVRQGGLVAFPTETVYGLGANALMTEAVEGIFQAKGRPSDNPLIVHVASETDLEELVLPYPPLAARLMERFWPGPLTIVLPVRPNVLSPLVTAGLPTVGVRMPRHPVALQLIKLAGCPVAAPSANRSGRPSPTLASHVLEDLAGRIDGIIDGGAAGVGLESTVVELEGERGIRILRPGGVTAEAIRLALPDAEVISEPETGAAPEQPRSPGMKYTHYAPKGELAIVQGKPEAVVSYVNEQAKLLKADGAATGVLSFSERASRYDADLVLDLGSESKLEDAAHRLYSALRRFDEAGIDRIWSEACPAEGIGGALMNRLVKASGGTIVELDK</sequence>
<evidence type="ECO:0000256" key="14">
    <source>
        <dbReference type="PIRSR" id="PIRSR004930-1"/>
    </source>
</evidence>
<comment type="caution">
    <text evidence="16">The sequence shown here is derived from an EMBL/GenBank/DDBJ whole genome shotgun (WGS) entry which is preliminary data.</text>
</comment>
<dbReference type="Pfam" id="PF01300">
    <property type="entry name" value="Sua5_yciO_yrdC"/>
    <property type="match status" value="1"/>
</dbReference>
<dbReference type="Gene3D" id="3.90.870.10">
    <property type="entry name" value="DHBP synthase"/>
    <property type="match status" value="1"/>
</dbReference>
<evidence type="ECO:0000313" key="17">
    <source>
        <dbReference type="Proteomes" id="UP000267798"/>
    </source>
</evidence>
<dbReference type="NCBIfam" id="TIGR00057">
    <property type="entry name" value="L-threonylcarbamoyladenylate synthase"/>
    <property type="match status" value="1"/>
</dbReference>
<dbReference type="OrthoDB" id="9814580at2"/>
<dbReference type="PANTHER" id="PTHR17490">
    <property type="entry name" value="SUA5"/>
    <property type="match status" value="1"/>
</dbReference>
<dbReference type="PANTHER" id="PTHR17490:SF16">
    <property type="entry name" value="THREONYLCARBAMOYL-AMP SYNTHASE"/>
    <property type="match status" value="1"/>
</dbReference>
<dbReference type="GO" id="GO:0061710">
    <property type="term" value="F:L-threonylcarbamoyladenylate synthase"/>
    <property type="evidence" value="ECO:0007669"/>
    <property type="project" value="UniProtKB-EC"/>
</dbReference>
<dbReference type="InterPro" id="IPR017945">
    <property type="entry name" value="DHBP_synth_RibB-like_a/b_dom"/>
</dbReference>
<feature type="binding site" evidence="14">
    <location>
        <position position="193"/>
    </location>
    <ligand>
        <name>L-threonine</name>
        <dbReference type="ChEBI" id="CHEBI:57926"/>
    </ligand>
</feature>
<reference evidence="16 17" key="1">
    <citation type="submission" date="2018-09" db="EMBL/GenBank/DDBJ databases">
        <title>Paenibacillus aracenensis nov. sp. isolated from a cave in southern Spain.</title>
        <authorList>
            <person name="Jurado V."/>
            <person name="Gutierrez-Patricio S."/>
            <person name="Gonzalez-Pimentel J.L."/>
            <person name="Miller A.Z."/>
            <person name="Laiz L."/>
            <person name="Saiz-Jimenez C."/>
        </authorList>
    </citation>
    <scope>NUCLEOTIDE SEQUENCE [LARGE SCALE GENOMIC DNA]</scope>
    <source>
        <strain evidence="16 17">JCM 19203</strain>
    </source>
</reference>
<accession>A0A3A6PS93</accession>
<dbReference type="FunFam" id="3.90.870.10:FF:000008">
    <property type="entry name" value="Threonylcarbamoyl-AMP synthase"/>
    <property type="match status" value="1"/>
</dbReference>
<feature type="binding site" evidence="14">
    <location>
        <position position="78"/>
    </location>
    <ligand>
        <name>L-threonine</name>
        <dbReference type="ChEBI" id="CHEBI:57926"/>
    </ligand>
</feature>
<keyword evidence="8 13" id="KW-0548">Nucleotidyltransferase</keyword>
<dbReference type="InterPro" id="IPR010923">
    <property type="entry name" value="T(6)A37_SUA5"/>
</dbReference>
<dbReference type="GO" id="GO:0005524">
    <property type="term" value="F:ATP binding"/>
    <property type="evidence" value="ECO:0007669"/>
    <property type="project" value="UniProtKB-UniRule"/>
</dbReference>
<feature type="binding site" evidence="14">
    <location>
        <position position="155"/>
    </location>
    <ligand>
        <name>ATP</name>
        <dbReference type="ChEBI" id="CHEBI:30616"/>
    </ligand>
</feature>
<evidence type="ECO:0000256" key="2">
    <source>
        <dbReference type="ARBA" id="ARBA00007663"/>
    </source>
</evidence>
<keyword evidence="17" id="KW-1185">Reference proteome</keyword>
<dbReference type="SUPFAM" id="SSF55821">
    <property type="entry name" value="YrdC/RibB"/>
    <property type="match status" value="1"/>
</dbReference>
<feature type="binding site" evidence="14">
    <location>
        <position position="73"/>
    </location>
    <ligand>
        <name>ATP</name>
        <dbReference type="ChEBI" id="CHEBI:30616"/>
    </ligand>
</feature>
<feature type="domain" description="YrdC-like" evidence="15">
    <location>
        <begin position="24"/>
        <end position="212"/>
    </location>
</feature>
<dbReference type="Proteomes" id="UP000267798">
    <property type="component" value="Unassembled WGS sequence"/>
</dbReference>
<feature type="binding site" evidence="14">
    <location>
        <position position="208"/>
    </location>
    <ligand>
        <name>ATP</name>
        <dbReference type="ChEBI" id="CHEBI:30616"/>
    </ligand>
</feature>
<name>A0A3A6PS93_9BACL</name>
<evidence type="ECO:0000256" key="7">
    <source>
        <dbReference type="ARBA" id="ARBA00022694"/>
    </source>
</evidence>
<keyword evidence="5 13" id="KW-0963">Cytoplasm</keyword>
<dbReference type="InterPro" id="IPR006070">
    <property type="entry name" value="Sua5-like_dom"/>
</dbReference>
<evidence type="ECO:0000256" key="10">
    <source>
        <dbReference type="ARBA" id="ARBA00022840"/>
    </source>
</evidence>
<evidence type="ECO:0000256" key="9">
    <source>
        <dbReference type="ARBA" id="ARBA00022741"/>
    </source>
</evidence>
<dbReference type="InterPro" id="IPR050156">
    <property type="entry name" value="TC-AMP_synthase_SUA5"/>
</dbReference>
<dbReference type="PIRSF" id="PIRSF004930">
    <property type="entry name" value="Tln_factor_SUA5"/>
    <property type="match status" value="1"/>
</dbReference>